<feature type="signal peptide" evidence="1">
    <location>
        <begin position="1"/>
        <end position="20"/>
    </location>
</feature>
<keyword evidence="1" id="KW-0732">Signal</keyword>
<dbReference type="EMBL" id="FYEW01000002">
    <property type="protein sequence ID" value="SNC75927.1"/>
    <property type="molecule type" value="Genomic_DNA"/>
</dbReference>
<reference evidence="4" key="1">
    <citation type="submission" date="2017-06" db="EMBL/GenBank/DDBJ databases">
        <authorList>
            <person name="Varghese N."/>
            <person name="Submissions S."/>
        </authorList>
    </citation>
    <scope>NUCLEOTIDE SEQUENCE [LARGE SCALE GENOMIC DNA]</scope>
    <source>
        <strain evidence="4">DSM 11116</strain>
    </source>
</reference>
<dbReference type="Pfam" id="PF18962">
    <property type="entry name" value="Por_Secre_tail"/>
    <property type="match status" value="1"/>
</dbReference>
<keyword evidence="4" id="KW-1185">Reference proteome</keyword>
<accession>A0A212UCG2</accession>
<evidence type="ECO:0000259" key="2">
    <source>
        <dbReference type="Pfam" id="PF18962"/>
    </source>
</evidence>
<name>A0A212UCG2_9BACT</name>
<organism evidence="3 4">
    <name type="scientific">Hymenobacter gelipurpurascens</name>
    <dbReference type="NCBI Taxonomy" id="89968"/>
    <lineage>
        <taxon>Bacteria</taxon>
        <taxon>Pseudomonadati</taxon>
        <taxon>Bacteroidota</taxon>
        <taxon>Cytophagia</taxon>
        <taxon>Cytophagales</taxon>
        <taxon>Hymenobacteraceae</taxon>
        <taxon>Hymenobacter</taxon>
    </lineage>
</organism>
<dbReference type="InterPro" id="IPR026444">
    <property type="entry name" value="Secre_tail"/>
</dbReference>
<dbReference type="Gene3D" id="3.40.390.10">
    <property type="entry name" value="Collagenase (Catalytic Domain)"/>
    <property type="match status" value="1"/>
</dbReference>
<dbReference type="RefSeq" id="WP_088844417.1">
    <property type="nucleotide sequence ID" value="NZ_FYEW01000002.1"/>
</dbReference>
<sequence>MKKLLSLVLLAWGGALPLQAQTFVLDPRPVPETICPARPENMFTQKGPPAVFKATMAGERRLALGSKIEVEYSGFTPEAQAAFQHAVDIWQSLLHSPVTIHVKANWTPLAAGVLGSAGASAYYSRIDGATKSDVSYPVALAEKIAGRDLNSAASADINANFSSTFNWYYGLDGNTPAGKYDLVTVVLHELGHGLGFIAGTNYSATTKEGAYGTTPINFTTYIENAAGQKISDVRLFTNPSTGLGAQLVSNALYFNSPLAQAANTTATVEKRPRLYAPATYSSGSSISHLDEATYPAGNPNSLMSPQVGAAEAIHDPGPLTLAIFNEMGWFNTAIRHTPFKDTETAQDFVVNATVQSDGTITPGSVKLVYSIDGGTEVTLAMASVGAGQYRATIPNPGLGKTVRYYLTASDVETGRAYAAPAVTRRGVINRYEFFVGPDVKAPLVQLTSPSFVFVEKLPYTLVVKAKDNLGISSVVLEYNVNGTARPSLPLSKFNDSIYVATLSTAGGPLVSGDIINYRIVATDIASTTPNRTVNPVSGFYAVRVVAFKAPQASFASPLNSEAPLDFVGDGFSIRQEPGFTSPAINSDHPYRDGTGSNFQSNIIYQLLVPIIVNADAAKAQVKFDEIVLTEPNDAGSLFGEDGFYDYVVVEGSKDGENWVALTPGYSSRENAAWLARWNSAVDGGGNSTAVGTPDLYAPRTLNLQPTFAAGDVVRLRFRLFSDQLSHGWGWAIDNLAIQSVVTGVAEDLKASGLSVYPNPSTGQFTVAASFLKPVKDMQVVVRNMLGQEVLRKTVRDGQREVAVPLNMSSFSAGLYQVSLTSGSESVTRKVLLQK</sequence>
<dbReference type="OrthoDB" id="614750at2"/>
<dbReference type="AlphaFoldDB" id="A0A212UCG2"/>
<proteinExistence type="predicted"/>
<evidence type="ECO:0000256" key="1">
    <source>
        <dbReference type="SAM" id="SignalP"/>
    </source>
</evidence>
<dbReference type="GO" id="GO:0008237">
    <property type="term" value="F:metallopeptidase activity"/>
    <property type="evidence" value="ECO:0007669"/>
    <property type="project" value="InterPro"/>
</dbReference>
<evidence type="ECO:0000313" key="3">
    <source>
        <dbReference type="EMBL" id="SNC75927.1"/>
    </source>
</evidence>
<evidence type="ECO:0000313" key="4">
    <source>
        <dbReference type="Proteomes" id="UP000198131"/>
    </source>
</evidence>
<gene>
    <name evidence="3" type="ORF">SAMN06265337_3125</name>
</gene>
<dbReference type="Proteomes" id="UP000198131">
    <property type="component" value="Unassembled WGS sequence"/>
</dbReference>
<feature type="domain" description="Secretion system C-terminal sorting" evidence="2">
    <location>
        <begin position="755"/>
        <end position="831"/>
    </location>
</feature>
<feature type="chain" id="PRO_5012962382" evidence="1">
    <location>
        <begin position="21"/>
        <end position="834"/>
    </location>
</feature>
<protein>
    <submittedName>
        <fullName evidence="3">Por secretion system C-terminal sorting domain-containing protein</fullName>
    </submittedName>
</protein>
<dbReference type="SUPFAM" id="SSF55486">
    <property type="entry name" value="Metalloproteases ('zincins'), catalytic domain"/>
    <property type="match status" value="1"/>
</dbReference>
<dbReference type="NCBIfam" id="TIGR04183">
    <property type="entry name" value="Por_Secre_tail"/>
    <property type="match status" value="1"/>
</dbReference>
<dbReference type="InterPro" id="IPR024079">
    <property type="entry name" value="MetalloPept_cat_dom_sf"/>
</dbReference>